<dbReference type="HOGENOM" id="CLU_2962316_0_0_1"/>
<proteinExistence type="predicted"/>
<dbReference type="EMBL" id="GL945434">
    <property type="protein sequence ID" value="EGO24701.1"/>
    <property type="molecule type" value="Genomic_DNA"/>
</dbReference>
<protein>
    <submittedName>
        <fullName evidence="1">Uncharacterized protein</fullName>
    </submittedName>
</protein>
<organism>
    <name type="scientific">Serpula lacrymans var. lacrymans (strain S7.9)</name>
    <name type="common">Dry rot fungus</name>
    <dbReference type="NCBI Taxonomy" id="578457"/>
    <lineage>
        <taxon>Eukaryota</taxon>
        <taxon>Fungi</taxon>
        <taxon>Dikarya</taxon>
        <taxon>Basidiomycota</taxon>
        <taxon>Agaricomycotina</taxon>
        <taxon>Agaricomycetes</taxon>
        <taxon>Agaricomycetidae</taxon>
        <taxon>Boletales</taxon>
        <taxon>Coniophorineae</taxon>
        <taxon>Serpulaceae</taxon>
        <taxon>Serpula</taxon>
    </lineage>
</organism>
<dbReference type="AlphaFoldDB" id="F8NXM9"/>
<evidence type="ECO:0000313" key="1">
    <source>
        <dbReference type="EMBL" id="EGO24701.1"/>
    </source>
</evidence>
<accession>F8NXM9</accession>
<gene>
    <name evidence="1" type="ORF">SERLADRAFT_468374</name>
</gene>
<sequence length="59" mass="6528">MQAVLTELIEAFKIKYPEGMDIVRLNSAIMSPAIRGKVGMGIQLPLHAAREWSLNVSEC</sequence>
<dbReference type="RefSeq" id="XP_007318720.1">
    <property type="nucleotide sequence ID" value="XM_007318658.1"/>
</dbReference>
<dbReference type="KEGG" id="sla:SERLADRAFT_468374"/>
<dbReference type="Proteomes" id="UP000008064">
    <property type="component" value="Unassembled WGS sequence"/>
</dbReference>
<reference evidence="1" key="1">
    <citation type="submission" date="2011-04" db="EMBL/GenBank/DDBJ databases">
        <title>Evolution of plant cell wall degrading machinery underlies the functional diversity of forest fungi.</title>
        <authorList>
            <consortium name="US DOE Joint Genome Institute (JGI-PGF)"/>
            <person name="Eastwood D.C."/>
            <person name="Floudas D."/>
            <person name="Binder M."/>
            <person name="Majcherczyk A."/>
            <person name="Schneider P."/>
            <person name="Aerts A."/>
            <person name="Asiegbu F.O."/>
            <person name="Baker S.E."/>
            <person name="Barry K."/>
            <person name="Bendiksby M."/>
            <person name="Blumentritt M."/>
            <person name="Coutinho P.M."/>
            <person name="Cullen D."/>
            <person name="Cullen D."/>
            <person name="Gathman A."/>
            <person name="Goodell B."/>
            <person name="Henrissat B."/>
            <person name="Ihrmark K."/>
            <person name="Kauserud H."/>
            <person name="Kohler A."/>
            <person name="LaButti K."/>
            <person name="Lapidus A."/>
            <person name="Lavin J.L."/>
            <person name="Lee Y.-H."/>
            <person name="Lindquist E."/>
            <person name="Lilly W."/>
            <person name="Lucas S."/>
            <person name="Morin E."/>
            <person name="Murat C."/>
            <person name="Oguiza J.A."/>
            <person name="Park J."/>
            <person name="Pisabarro A.G."/>
            <person name="Riley R."/>
            <person name="Rosling A."/>
            <person name="Salamov A."/>
            <person name="Schmidt O."/>
            <person name="Schmutz J."/>
            <person name="Skrede I."/>
            <person name="Stenlid J."/>
            <person name="Wiebenga A."/>
            <person name="Xie X."/>
            <person name="Kues U."/>
            <person name="Hibbett D.S."/>
            <person name="Hoffmeister D."/>
            <person name="Hogberg N."/>
            <person name="Martin F."/>
            <person name="Grigoriev I.V."/>
            <person name="Watkinson S.C."/>
        </authorList>
    </citation>
    <scope>NUCLEOTIDE SEQUENCE</scope>
    <source>
        <strain evidence="1">S7.9</strain>
    </source>
</reference>
<name>F8NXM9_SERL9</name>
<dbReference type="GeneID" id="18819403"/>
<dbReference type="OrthoDB" id="1470350at2759"/>